<protein>
    <submittedName>
        <fullName evidence="3">DUF3348 domain-containing protein</fullName>
    </submittedName>
</protein>
<reference evidence="3" key="3">
    <citation type="submission" date="2022-05" db="EMBL/GenBank/DDBJ databases">
        <authorList>
            <person name="Kunte H.-J."/>
        </authorList>
    </citation>
    <scope>NUCLEOTIDE SEQUENCE</scope>
    <source>
        <strain evidence="3">G5</strain>
    </source>
</reference>
<dbReference type="Proteomes" id="UP001056132">
    <property type="component" value="Chromosome 1"/>
</dbReference>
<dbReference type="Proteomes" id="UP000318943">
    <property type="component" value="Unassembled WGS sequence"/>
</dbReference>
<dbReference type="InterPro" id="IPR021783">
    <property type="entry name" value="DUF3348"/>
</dbReference>
<evidence type="ECO:0000313" key="5">
    <source>
        <dbReference type="Proteomes" id="UP001056132"/>
    </source>
</evidence>
<gene>
    <name evidence="2" type="ORF">FGG12_20615</name>
    <name evidence="3" type="ORF">M5D45_15205</name>
</gene>
<dbReference type="EMBL" id="CP097330">
    <property type="protein sequence ID" value="URF03830.1"/>
    <property type="molecule type" value="Genomic_DNA"/>
</dbReference>
<reference evidence="2 4" key="1">
    <citation type="submission" date="2019-05" db="EMBL/GenBank/DDBJ databases">
        <title>Whole genome sequence analysis of Cupriavidus campinensis S14E4C strain.</title>
        <authorList>
            <person name="Abbaszade G."/>
            <person name="Szabo A."/>
            <person name="Toumi M."/>
            <person name="Toth E."/>
        </authorList>
    </citation>
    <scope>NUCLEOTIDE SEQUENCE [LARGE SCALE GENOMIC DNA]</scope>
    <source>
        <strain evidence="2 4">S14E4C</strain>
    </source>
</reference>
<evidence type="ECO:0000256" key="1">
    <source>
        <dbReference type="SAM" id="MobiDB-lite"/>
    </source>
</evidence>
<dbReference type="RefSeq" id="WP_144200440.1">
    <property type="nucleotide sequence ID" value="NZ_CAJPVH010000006.1"/>
</dbReference>
<dbReference type="EMBL" id="VCIZ01000013">
    <property type="protein sequence ID" value="TSP10866.1"/>
    <property type="molecule type" value="Genomic_DNA"/>
</dbReference>
<dbReference type="KEGG" id="ccam:M5D45_15205"/>
<name>A0AAE9I023_9BURK</name>
<proteinExistence type="predicted"/>
<keyword evidence="4" id="KW-1185">Reference proteome</keyword>
<evidence type="ECO:0000313" key="4">
    <source>
        <dbReference type="Proteomes" id="UP000318943"/>
    </source>
</evidence>
<evidence type="ECO:0000313" key="2">
    <source>
        <dbReference type="EMBL" id="TSP10866.1"/>
    </source>
</evidence>
<dbReference type="Pfam" id="PF11828">
    <property type="entry name" value="DUF3348"/>
    <property type="match status" value="1"/>
</dbReference>
<reference evidence="3" key="2">
    <citation type="journal article" date="2022" name="Microbiol. Resour. Announc.">
        <title>Genome Sequence of Cupriavidus campinensis Strain G5, a Member of a Bacterial Consortium Capable of Polyethylene Degradation.</title>
        <authorList>
            <person name="Schneider B."/>
            <person name="Pfeiffer F."/>
            <person name="Dyall-Smith M."/>
            <person name="Kunte H.J."/>
        </authorList>
    </citation>
    <scope>NUCLEOTIDE SEQUENCE</scope>
    <source>
        <strain evidence="3">G5</strain>
    </source>
</reference>
<organism evidence="3 5">
    <name type="scientific">Cupriavidus campinensis</name>
    <dbReference type="NCBI Taxonomy" id="151783"/>
    <lineage>
        <taxon>Bacteria</taxon>
        <taxon>Pseudomonadati</taxon>
        <taxon>Pseudomonadota</taxon>
        <taxon>Betaproteobacteria</taxon>
        <taxon>Burkholderiales</taxon>
        <taxon>Burkholderiaceae</taxon>
        <taxon>Cupriavidus</taxon>
    </lineage>
</organism>
<dbReference type="AlphaFoldDB" id="A0AAE9I023"/>
<accession>A0AAE9I023</accession>
<feature type="region of interest" description="Disordered" evidence="1">
    <location>
        <begin position="90"/>
        <end position="109"/>
    </location>
</feature>
<evidence type="ECO:0000313" key="3">
    <source>
        <dbReference type="EMBL" id="URF03830.1"/>
    </source>
</evidence>
<sequence>MSHLPRRTAHSGPTLVRLLSRLIHVDAAEPASSLSHQLSQWLGWTDAIALSAALTSHPAPGSSLPPRPGNTEARDAVRVRAALANAIVDDGASGARRRGPGRPAVPAESPDATVDFAVYRHRYLTTQQTMATDIGILRARLRKALTARQPVMAKLAMVDTVMERVVGAREQSLLSSVPGLLETHFEHLRQASGHAPGAWLAQFRKDMQAVLLAELDIRFEPVEGLLAALRAG</sequence>